<gene>
    <name evidence="2" type="ORF">JFN88_11820</name>
</gene>
<feature type="transmembrane region" description="Helical" evidence="1">
    <location>
        <begin position="247"/>
        <end position="267"/>
    </location>
</feature>
<evidence type="ECO:0000313" key="2">
    <source>
        <dbReference type="EMBL" id="MBJ6361952.1"/>
    </source>
</evidence>
<dbReference type="RefSeq" id="WP_199019496.1">
    <property type="nucleotide sequence ID" value="NZ_JAELUP010000061.1"/>
</dbReference>
<evidence type="ECO:0000313" key="3">
    <source>
        <dbReference type="Proteomes" id="UP000640274"/>
    </source>
</evidence>
<organism evidence="2 3">
    <name type="scientific">Paenibacillus roseus</name>
    <dbReference type="NCBI Taxonomy" id="2798579"/>
    <lineage>
        <taxon>Bacteria</taxon>
        <taxon>Bacillati</taxon>
        <taxon>Bacillota</taxon>
        <taxon>Bacilli</taxon>
        <taxon>Bacillales</taxon>
        <taxon>Paenibacillaceae</taxon>
        <taxon>Paenibacillus</taxon>
    </lineage>
</organism>
<keyword evidence="1" id="KW-0472">Membrane</keyword>
<dbReference type="Proteomes" id="UP000640274">
    <property type="component" value="Unassembled WGS sequence"/>
</dbReference>
<feature type="transmembrane region" description="Helical" evidence="1">
    <location>
        <begin position="162"/>
        <end position="186"/>
    </location>
</feature>
<reference evidence="2" key="1">
    <citation type="submission" date="2020-12" db="EMBL/GenBank/DDBJ databases">
        <authorList>
            <person name="Huq M.A."/>
        </authorList>
    </citation>
    <scope>NUCLEOTIDE SEQUENCE</scope>
    <source>
        <strain evidence="2">MAHUQ-46</strain>
    </source>
</reference>
<dbReference type="AlphaFoldDB" id="A0A934IZ86"/>
<feature type="transmembrane region" description="Helical" evidence="1">
    <location>
        <begin position="215"/>
        <end position="235"/>
    </location>
</feature>
<comment type="caution">
    <text evidence="2">The sequence shown here is derived from an EMBL/GenBank/DDBJ whole genome shotgun (WGS) entry which is preliminary data.</text>
</comment>
<protein>
    <submittedName>
        <fullName evidence="2">Uncharacterized protein</fullName>
    </submittedName>
</protein>
<proteinExistence type="predicted"/>
<accession>A0A934IZ86</accession>
<keyword evidence="3" id="KW-1185">Reference proteome</keyword>
<keyword evidence="1" id="KW-1133">Transmembrane helix</keyword>
<name>A0A934IZ86_9BACL</name>
<evidence type="ECO:0000256" key="1">
    <source>
        <dbReference type="SAM" id="Phobius"/>
    </source>
</evidence>
<sequence length="278" mass="32130">MINNGYLNKDSLSFRTKGWEGKLKNHKANYILMQYDSISPYFKYVHVNGHVKLPPIDYISGMSTAERTKYALIGKMVGTIANIPKSYEIIGYFHTPHSYRLQSQIWLVSKEAAIELTNGTNFDFSTPSGNARKVLDRLIGSEKYELIPRDQFGTYVLESNRMFPAFLTVSILFLAIMKVLVIFMWIRKDNAVIKVFYFSGSSYWRITGFLVQQKLLPYFFSSSGLLVLFLTFKFINPLWDNVWLYKLTYFVCAGWLVLLITLGFTIIKESVQKGGKRF</sequence>
<dbReference type="EMBL" id="JAELUP010000061">
    <property type="protein sequence ID" value="MBJ6361952.1"/>
    <property type="molecule type" value="Genomic_DNA"/>
</dbReference>
<keyword evidence="1" id="KW-0812">Transmembrane</keyword>